<dbReference type="Pfam" id="PF07730">
    <property type="entry name" value="HisKA_3"/>
    <property type="match status" value="1"/>
</dbReference>
<accession>A0A8J3MNW0</accession>
<name>A0A8J3MNW0_9CHLR</name>
<keyword evidence="7" id="KW-0067">ATP-binding</keyword>
<dbReference type="SUPFAM" id="SSF55874">
    <property type="entry name" value="ATPase domain of HSP90 chaperone/DNA topoisomerase II/histidine kinase"/>
    <property type="match status" value="1"/>
</dbReference>
<dbReference type="PANTHER" id="PTHR24421:SF10">
    <property type="entry name" value="NITRATE_NITRITE SENSOR PROTEIN NARQ"/>
    <property type="match status" value="1"/>
</dbReference>
<dbReference type="Gene3D" id="1.20.5.1930">
    <property type="match status" value="1"/>
</dbReference>
<dbReference type="InterPro" id="IPR011712">
    <property type="entry name" value="Sig_transdc_His_kin_sub3_dim/P"/>
</dbReference>
<evidence type="ECO:0000256" key="5">
    <source>
        <dbReference type="ARBA" id="ARBA00022741"/>
    </source>
</evidence>
<evidence type="ECO:0000256" key="1">
    <source>
        <dbReference type="ARBA" id="ARBA00000085"/>
    </source>
</evidence>
<gene>
    <name evidence="10" type="ORF">KSX_13600</name>
</gene>
<dbReference type="RefSeq" id="WP_220192682.1">
    <property type="nucleotide sequence ID" value="NZ_BNJF01000001.1"/>
</dbReference>
<dbReference type="SMART" id="SM00387">
    <property type="entry name" value="HATPase_c"/>
    <property type="match status" value="1"/>
</dbReference>
<dbReference type="GO" id="GO:0000155">
    <property type="term" value="F:phosphorelay sensor kinase activity"/>
    <property type="evidence" value="ECO:0007669"/>
    <property type="project" value="InterPro"/>
</dbReference>
<dbReference type="PROSITE" id="PS50109">
    <property type="entry name" value="HIS_KIN"/>
    <property type="match status" value="1"/>
</dbReference>
<evidence type="ECO:0000313" key="10">
    <source>
        <dbReference type="EMBL" id="GHO43197.1"/>
    </source>
</evidence>
<comment type="caution">
    <text evidence="10">The sequence shown here is derived from an EMBL/GenBank/DDBJ whole genome shotgun (WGS) entry which is preliminary data.</text>
</comment>
<keyword evidence="6" id="KW-0418">Kinase</keyword>
<evidence type="ECO:0000256" key="7">
    <source>
        <dbReference type="ARBA" id="ARBA00022840"/>
    </source>
</evidence>
<dbReference type="InterPro" id="IPR003594">
    <property type="entry name" value="HATPase_dom"/>
</dbReference>
<dbReference type="GO" id="GO:0016020">
    <property type="term" value="C:membrane"/>
    <property type="evidence" value="ECO:0007669"/>
    <property type="project" value="InterPro"/>
</dbReference>
<dbReference type="PANTHER" id="PTHR24421">
    <property type="entry name" value="NITRATE/NITRITE SENSOR PROTEIN NARX-RELATED"/>
    <property type="match status" value="1"/>
</dbReference>
<dbReference type="GO" id="GO:0005524">
    <property type="term" value="F:ATP binding"/>
    <property type="evidence" value="ECO:0007669"/>
    <property type="project" value="UniProtKB-KW"/>
</dbReference>
<keyword evidence="5" id="KW-0547">Nucleotide-binding</keyword>
<evidence type="ECO:0000259" key="9">
    <source>
        <dbReference type="PROSITE" id="PS50109"/>
    </source>
</evidence>
<evidence type="ECO:0000256" key="6">
    <source>
        <dbReference type="ARBA" id="ARBA00022777"/>
    </source>
</evidence>
<dbReference type="InterPro" id="IPR005467">
    <property type="entry name" value="His_kinase_dom"/>
</dbReference>
<dbReference type="InterPro" id="IPR036890">
    <property type="entry name" value="HATPase_C_sf"/>
</dbReference>
<dbReference type="EC" id="2.7.13.3" evidence="2"/>
<keyword evidence="11" id="KW-1185">Reference proteome</keyword>
<evidence type="ECO:0000256" key="8">
    <source>
        <dbReference type="ARBA" id="ARBA00023012"/>
    </source>
</evidence>
<evidence type="ECO:0000256" key="3">
    <source>
        <dbReference type="ARBA" id="ARBA00022553"/>
    </source>
</evidence>
<dbReference type="InterPro" id="IPR050482">
    <property type="entry name" value="Sensor_HK_TwoCompSys"/>
</dbReference>
<keyword evidence="3" id="KW-0597">Phosphoprotein</keyword>
<dbReference type="Pfam" id="PF02518">
    <property type="entry name" value="HATPase_c"/>
    <property type="match status" value="1"/>
</dbReference>
<evidence type="ECO:0000313" key="11">
    <source>
        <dbReference type="Proteomes" id="UP000612362"/>
    </source>
</evidence>
<dbReference type="AlphaFoldDB" id="A0A8J3MNW0"/>
<evidence type="ECO:0000256" key="2">
    <source>
        <dbReference type="ARBA" id="ARBA00012438"/>
    </source>
</evidence>
<sequence>MAAIVAAFIVTLLDRYILSLQNEQANVQRQKAQLDLGDVIIHAAYERDRLLTESAAQLRQGGRFERLALAVIARPSQEEMELTTDHARHPLKIYTSPPTEEQQAPPLNQPLFEHVRQVGQKLSTIESPHPGKYPPRFPHQLYLPFAKQGQVRMILGAESYQPIDDQQEDFLTIAGTQLLTALENISLTEQTISLTAQAERNRIAREIHDGVAQLIYILKISTETCVAYTQRLIEASEEDAEMLRPLEDRLKKLILLSKQALWETRSYMFSLKPLNQEHLTLHQMLESQLREFQTISELSTNLHMEGIEINIDGDGERARHLERVHATIFRIVQESLTNAYKHAEATHIDVTLRRQEQSITVEICDNGKGLPEPDPRLGASDQRLYSGHGLQGMKDRLAELEGTLDLLPNGQHGLTIRAWLPLNKGAQG</sequence>
<feature type="domain" description="Histidine kinase" evidence="9">
    <location>
        <begin position="202"/>
        <end position="424"/>
    </location>
</feature>
<dbReference type="Gene3D" id="3.30.565.10">
    <property type="entry name" value="Histidine kinase-like ATPase, C-terminal domain"/>
    <property type="match status" value="1"/>
</dbReference>
<protein>
    <recommendedName>
        <fullName evidence="2">histidine kinase</fullName>
        <ecNumber evidence="2">2.7.13.3</ecNumber>
    </recommendedName>
</protein>
<dbReference type="CDD" id="cd16917">
    <property type="entry name" value="HATPase_UhpB-NarQ-NarX-like"/>
    <property type="match status" value="1"/>
</dbReference>
<dbReference type="Proteomes" id="UP000612362">
    <property type="component" value="Unassembled WGS sequence"/>
</dbReference>
<keyword evidence="4" id="KW-0808">Transferase</keyword>
<dbReference type="GO" id="GO:0046983">
    <property type="term" value="F:protein dimerization activity"/>
    <property type="evidence" value="ECO:0007669"/>
    <property type="project" value="InterPro"/>
</dbReference>
<keyword evidence="8" id="KW-0902">Two-component regulatory system</keyword>
<organism evidence="10 11">
    <name type="scientific">Ktedonospora formicarum</name>
    <dbReference type="NCBI Taxonomy" id="2778364"/>
    <lineage>
        <taxon>Bacteria</taxon>
        <taxon>Bacillati</taxon>
        <taxon>Chloroflexota</taxon>
        <taxon>Ktedonobacteria</taxon>
        <taxon>Ktedonobacterales</taxon>
        <taxon>Ktedonobacteraceae</taxon>
        <taxon>Ktedonospora</taxon>
    </lineage>
</organism>
<comment type="catalytic activity">
    <reaction evidence="1">
        <text>ATP + protein L-histidine = ADP + protein N-phospho-L-histidine.</text>
        <dbReference type="EC" id="2.7.13.3"/>
    </reaction>
</comment>
<dbReference type="EMBL" id="BNJF01000001">
    <property type="protein sequence ID" value="GHO43197.1"/>
    <property type="molecule type" value="Genomic_DNA"/>
</dbReference>
<evidence type="ECO:0000256" key="4">
    <source>
        <dbReference type="ARBA" id="ARBA00022679"/>
    </source>
</evidence>
<proteinExistence type="predicted"/>
<reference evidence="10" key="1">
    <citation type="submission" date="2020-10" db="EMBL/GenBank/DDBJ databases">
        <title>Taxonomic study of unclassified bacteria belonging to the class Ktedonobacteria.</title>
        <authorList>
            <person name="Yabe S."/>
            <person name="Wang C.M."/>
            <person name="Zheng Y."/>
            <person name="Sakai Y."/>
            <person name="Cavaletti L."/>
            <person name="Monciardini P."/>
            <person name="Donadio S."/>
        </authorList>
    </citation>
    <scope>NUCLEOTIDE SEQUENCE</scope>
    <source>
        <strain evidence="10">SOSP1-1</strain>
    </source>
</reference>